<organism evidence="2 3">
    <name type="scientific">Halanaerobacter jeridensis</name>
    <dbReference type="NCBI Taxonomy" id="706427"/>
    <lineage>
        <taxon>Bacteria</taxon>
        <taxon>Bacillati</taxon>
        <taxon>Bacillota</taxon>
        <taxon>Clostridia</taxon>
        <taxon>Halanaerobiales</taxon>
        <taxon>Halobacteroidaceae</taxon>
        <taxon>Halanaerobacter</taxon>
    </lineage>
</organism>
<proteinExistence type="predicted"/>
<sequence length="214" mass="23237">MKKVVVVMALLICFSVTPAVEANRFGSNSLLTIPTADILPQQNLSMSYHMIDDADVVGFSYGLNEKVQVGANLVWNDGLDGDGEIDPSVKVNLLEENNEFRPEVSLGVFDRDYYLVASKNTNIAGIRAHAGLFSYEYGDNEAFVGVSKVLNPVTISTGSNNLKMPVTTVMGEYNEGLNLGAKFRFTDHISADLGVVDATDESALTLGINFENKF</sequence>
<keyword evidence="1" id="KW-0732">Signal</keyword>
<dbReference type="Proteomes" id="UP000774000">
    <property type="component" value="Unassembled WGS sequence"/>
</dbReference>
<keyword evidence="3" id="KW-1185">Reference proteome</keyword>
<feature type="chain" id="PRO_5039173084" description="Exopolysaccharide biosynthesis protein YbjH" evidence="1">
    <location>
        <begin position="20"/>
        <end position="214"/>
    </location>
</feature>
<comment type="caution">
    <text evidence="2">The sequence shown here is derived from an EMBL/GenBank/DDBJ whole genome shotgun (WGS) entry which is preliminary data.</text>
</comment>
<evidence type="ECO:0008006" key="4">
    <source>
        <dbReference type="Google" id="ProtNLM"/>
    </source>
</evidence>
<evidence type="ECO:0000313" key="3">
    <source>
        <dbReference type="Proteomes" id="UP000774000"/>
    </source>
</evidence>
<reference evidence="2" key="1">
    <citation type="submission" date="2021-01" db="EMBL/GenBank/DDBJ databases">
        <title>Genomic Encyclopedia of Type Strains, Phase IV (KMG-IV): sequencing the most valuable type-strain genomes for metagenomic binning, comparative biology and taxonomic classification.</title>
        <authorList>
            <person name="Goeker M."/>
        </authorList>
    </citation>
    <scope>NUCLEOTIDE SEQUENCE</scope>
    <source>
        <strain evidence="2">DSM 23230</strain>
    </source>
</reference>
<dbReference type="EMBL" id="JAFBDQ010000008">
    <property type="protein sequence ID" value="MBM7556988.1"/>
    <property type="molecule type" value="Genomic_DNA"/>
</dbReference>
<evidence type="ECO:0000313" key="2">
    <source>
        <dbReference type="EMBL" id="MBM7556988.1"/>
    </source>
</evidence>
<name>A0A939BPK7_9FIRM</name>
<dbReference type="RefSeq" id="WP_204701752.1">
    <property type="nucleotide sequence ID" value="NZ_JAFBDQ010000008.1"/>
</dbReference>
<feature type="signal peptide" evidence="1">
    <location>
        <begin position="1"/>
        <end position="19"/>
    </location>
</feature>
<protein>
    <recommendedName>
        <fullName evidence="4">Exopolysaccharide biosynthesis protein YbjH</fullName>
    </recommendedName>
</protein>
<accession>A0A939BPK7</accession>
<dbReference type="AlphaFoldDB" id="A0A939BPK7"/>
<gene>
    <name evidence="2" type="ORF">JOC47_001842</name>
</gene>
<evidence type="ECO:0000256" key="1">
    <source>
        <dbReference type="SAM" id="SignalP"/>
    </source>
</evidence>